<comment type="caution">
    <text evidence="6">The sequence shown here is derived from an EMBL/GenBank/DDBJ whole genome shotgun (WGS) entry which is preliminary data.</text>
</comment>
<keyword evidence="5" id="KW-0812">Transmembrane</keyword>
<dbReference type="SUPFAM" id="SSF53448">
    <property type="entry name" value="Nucleotide-diphospho-sugar transferases"/>
    <property type="match status" value="1"/>
</dbReference>
<gene>
    <name evidence="6" type="ORF">A6R68_00393</name>
</gene>
<sequence>MAPEHEIPKIGWYSRFARHPFYGSTGEESSPHFTGQGTLALLQLLSWFSVFQNSLIPTGLAWEDMLLPLYQKYKNAITWGDQDLLNIIFYFNPERLYVFPCQWNYRPDHCMYGSSCKEAEREGVSVLHGNRGVYHDDKQPTFRALYEAIRDFPFQDNLFQSMYYPLQLKFLETVHTLCGRIPQVFLKQIEKTMRRAYEKHVIIHMGPNSMS</sequence>
<evidence type="ECO:0008006" key="8">
    <source>
        <dbReference type="Google" id="ProtNLM"/>
    </source>
</evidence>
<keyword evidence="4" id="KW-0808">Transferase</keyword>
<evidence type="ECO:0000256" key="5">
    <source>
        <dbReference type="ARBA" id="ARBA00022968"/>
    </source>
</evidence>
<accession>A0A1A6GYK8</accession>
<dbReference type="GO" id="GO:0035252">
    <property type="term" value="F:UDP-xylosyltransferase activity"/>
    <property type="evidence" value="ECO:0007669"/>
    <property type="project" value="TreeGrafter"/>
</dbReference>
<dbReference type="AlphaFoldDB" id="A0A1A6GYK8"/>
<dbReference type="PANTHER" id="PTHR46012">
    <property type="entry name" value="IP22168P"/>
    <property type="match status" value="1"/>
</dbReference>
<dbReference type="InterPro" id="IPR051993">
    <property type="entry name" value="Glycosyltransferase_8"/>
</dbReference>
<organism evidence="6 7">
    <name type="scientific">Neotoma lepida</name>
    <name type="common">Desert woodrat</name>
    <dbReference type="NCBI Taxonomy" id="56216"/>
    <lineage>
        <taxon>Eukaryota</taxon>
        <taxon>Metazoa</taxon>
        <taxon>Chordata</taxon>
        <taxon>Craniata</taxon>
        <taxon>Vertebrata</taxon>
        <taxon>Euteleostomi</taxon>
        <taxon>Mammalia</taxon>
        <taxon>Eutheria</taxon>
        <taxon>Euarchontoglires</taxon>
        <taxon>Glires</taxon>
        <taxon>Rodentia</taxon>
        <taxon>Myomorpha</taxon>
        <taxon>Muroidea</taxon>
        <taxon>Cricetidae</taxon>
        <taxon>Neotominae</taxon>
        <taxon>Neotoma</taxon>
    </lineage>
</organism>
<evidence type="ECO:0000256" key="4">
    <source>
        <dbReference type="ARBA" id="ARBA00022679"/>
    </source>
</evidence>
<dbReference type="InterPro" id="IPR029044">
    <property type="entry name" value="Nucleotide-diphossugar_trans"/>
</dbReference>
<protein>
    <recommendedName>
        <fullName evidence="8">Glucoside xylosyltransferase 2</fullName>
    </recommendedName>
</protein>
<dbReference type="GO" id="GO:0016266">
    <property type="term" value="P:protein O-linked glycosylation via N-acetyl-galactosamine"/>
    <property type="evidence" value="ECO:0007669"/>
    <property type="project" value="TreeGrafter"/>
</dbReference>
<dbReference type="Gene3D" id="3.90.550.10">
    <property type="entry name" value="Spore Coat Polysaccharide Biosynthesis Protein SpsA, Chain A"/>
    <property type="match status" value="1"/>
</dbReference>
<evidence type="ECO:0000313" key="6">
    <source>
        <dbReference type="EMBL" id="OBS71069.1"/>
    </source>
</evidence>
<dbReference type="OrthoDB" id="6238971at2759"/>
<evidence type="ECO:0000256" key="3">
    <source>
        <dbReference type="ARBA" id="ARBA00022676"/>
    </source>
</evidence>
<reference evidence="6 7" key="1">
    <citation type="submission" date="2016-06" db="EMBL/GenBank/DDBJ databases">
        <title>The Draft Genome Sequence and Annotation of the Desert Woodrat Neotoma lepida.</title>
        <authorList>
            <person name="Campbell M."/>
            <person name="Oakeson K.F."/>
            <person name="Yandell M."/>
            <person name="Halpert J.R."/>
            <person name="Dearing D."/>
        </authorList>
    </citation>
    <scope>NUCLEOTIDE SEQUENCE [LARGE SCALE GENOMIC DNA]</scope>
    <source>
        <strain evidence="6">417</strain>
        <tissue evidence="6">Liver</tissue>
    </source>
</reference>
<dbReference type="GO" id="GO:0016020">
    <property type="term" value="C:membrane"/>
    <property type="evidence" value="ECO:0007669"/>
    <property type="project" value="UniProtKB-SubCell"/>
</dbReference>
<keyword evidence="5" id="KW-0735">Signal-anchor</keyword>
<keyword evidence="7" id="KW-1185">Reference proteome</keyword>
<evidence type="ECO:0000313" key="7">
    <source>
        <dbReference type="Proteomes" id="UP000092124"/>
    </source>
</evidence>
<comment type="subcellular location">
    <subcellularLocation>
        <location evidence="1">Membrane</location>
        <topology evidence="1">Single-pass type II membrane protein</topology>
    </subcellularLocation>
</comment>
<keyword evidence="3" id="KW-0328">Glycosyltransferase</keyword>
<comment type="similarity">
    <text evidence="2">Belongs to the glycosyltransferase 8 family.</text>
</comment>
<dbReference type="STRING" id="56216.A0A1A6GYK8"/>
<proteinExistence type="inferred from homology"/>
<name>A0A1A6GYK8_NEOLE</name>
<dbReference type="EMBL" id="LZPO01066260">
    <property type="protein sequence ID" value="OBS71069.1"/>
    <property type="molecule type" value="Genomic_DNA"/>
</dbReference>
<dbReference type="PANTHER" id="PTHR46012:SF1">
    <property type="entry name" value="GLUCOSIDE XYLOSYLTRANSFERASE 2"/>
    <property type="match status" value="1"/>
</dbReference>
<dbReference type="Proteomes" id="UP000092124">
    <property type="component" value="Unassembled WGS sequence"/>
</dbReference>
<evidence type="ECO:0000256" key="1">
    <source>
        <dbReference type="ARBA" id="ARBA00004606"/>
    </source>
</evidence>
<evidence type="ECO:0000256" key="2">
    <source>
        <dbReference type="ARBA" id="ARBA00006351"/>
    </source>
</evidence>